<dbReference type="NCBIfam" id="NF000818">
    <property type="entry name" value="PRK00062.1"/>
    <property type="match status" value="1"/>
</dbReference>
<dbReference type="AlphaFoldDB" id="A0A2M9CUV1"/>
<proteinExistence type="inferred from homology"/>
<comment type="caution">
    <text evidence="8">The sequence shown here is derived from an EMBL/GenBank/DDBJ whole genome shotgun (WGS) entry which is preliminary data.</text>
</comment>
<evidence type="ECO:0000256" key="5">
    <source>
        <dbReference type="ARBA" id="ARBA00023235"/>
    </source>
</evidence>
<reference evidence="8 9" key="1">
    <citation type="submission" date="2017-11" db="EMBL/GenBank/DDBJ databases">
        <title>Genomic Encyclopedia of Archaeal and Bacterial Type Strains, Phase II (KMG-II): From Individual Species to Whole Genera.</title>
        <authorList>
            <person name="Goeker M."/>
        </authorList>
    </citation>
    <scope>NUCLEOTIDE SEQUENCE [LARGE SCALE GENOMIC DNA]</scope>
    <source>
        <strain evidence="8 9">DSM 27268</strain>
    </source>
</reference>
<dbReference type="PROSITE" id="PS00600">
    <property type="entry name" value="AA_TRANSFER_CLASS_3"/>
    <property type="match status" value="1"/>
</dbReference>
<dbReference type="Proteomes" id="UP000230000">
    <property type="component" value="Unassembled WGS sequence"/>
</dbReference>
<dbReference type="InterPro" id="IPR015421">
    <property type="entry name" value="PyrdxlP-dep_Trfase_major"/>
</dbReference>
<keyword evidence="4 7" id="KW-0663">Pyridoxal phosphate</keyword>
<comment type="pathway">
    <text evidence="2">Porphyrin-containing compound metabolism; protoporphyrin-IX biosynthesis; 5-aminolevulinate from L-glutamyl-tRNA(Glu): step 2/2.</text>
</comment>
<dbReference type="EMBL" id="PGFG01000001">
    <property type="protein sequence ID" value="PJJ75690.1"/>
    <property type="molecule type" value="Genomic_DNA"/>
</dbReference>
<evidence type="ECO:0000313" key="9">
    <source>
        <dbReference type="Proteomes" id="UP000230000"/>
    </source>
</evidence>
<accession>A0A2M9CUV1</accession>
<keyword evidence="6 7" id="KW-0627">Porphyrin biosynthesis</keyword>
<dbReference type="GO" id="GO:0042286">
    <property type="term" value="F:glutamate-1-semialdehyde 2,1-aminomutase activity"/>
    <property type="evidence" value="ECO:0007669"/>
    <property type="project" value="UniProtKB-UniRule"/>
</dbReference>
<dbReference type="InterPro" id="IPR004639">
    <property type="entry name" value="4pyrrol_synth_GluAld_NH2Trfase"/>
</dbReference>
<dbReference type="InterPro" id="IPR015422">
    <property type="entry name" value="PyrdxlP-dep_Trfase_small"/>
</dbReference>
<evidence type="ECO:0000256" key="3">
    <source>
        <dbReference type="ARBA" id="ARBA00008981"/>
    </source>
</evidence>
<dbReference type="SUPFAM" id="SSF53383">
    <property type="entry name" value="PLP-dependent transferases"/>
    <property type="match status" value="1"/>
</dbReference>
<keyword evidence="7" id="KW-0963">Cytoplasm</keyword>
<comment type="similarity">
    <text evidence="3 7">Belongs to the class-III pyridoxal-phosphate-dependent aminotransferase family. HemL subfamily.</text>
</comment>
<comment type="subunit">
    <text evidence="7">Homodimer.</text>
</comment>
<dbReference type="HAMAP" id="MF_00375">
    <property type="entry name" value="HemL_aminotrans_3"/>
    <property type="match status" value="1"/>
</dbReference>
<evidence type="ECO:0000256" key="1">
    <source>
        <dbReference type="ARBA" id="ARBA00001933"/>
    </source>
</evidence>
<dbReference type="UniPathway" id="UPA00251">
    <property type="reaction ID" value="UER00317"/>
</dbReference>
<comment type="cofactor">
    <cofactor evidence="1 7">
        <name>pyridoxal 5'-phosphate</name>
        <dbReference type="ChEBI" id="CHEBI:597326"/>
    </cofactor>
</comment>
<evidence type="ECO:0000256" key="6">
    <source>
        <dbReference type="ARBA" id="ARBA00023244"/>
    </source>
</evidence>
<comment type="subcellular location">
    <subcellularLocation>
        <location evidence="7">Cytoplasm</location>
    </subcellularLocation>
</comment>
<evidence type="ECO:0000256" key="2">
    <source>
        <dbReference type="ARBA" id="ARBA00004819"/>
    </source>
</evidence>
<name>A0A2M9CUV1_9BACT</name>
<dbReference type="PANTHER" id="PTHR43713:SF3">
    <property type="entry name" value="GLUTAMATE-1-SEMIALDEHYDE 2,1-AMINOMUTASE 1, CHLOROPLASTIC-RELATED"/>
    <property type="match status" value="1"/>
</dbReference>
<gene>
    <name evidence="7" type="primary">hemL</name>
    <name evidence="8" type="ORF">BXY57_1274</name>
</gene>
<evidence type="ECO:0000256" key="4">
    <source>
        <dbReference type="ARBA" id="ARBA00022898"/>
    </source>
</evidence>
<protein>
    <recommendedName>
        <fullName evidence="7">Glutamate-1-semialdehyde 2,1-aminomutase</fullName>
        <shortName evidence="7">GSA</shortName>
        <ecNumber evidence="7">5.4.3.8</ecNumber>
    </recommendedName>
    <alternativeName>
        <fullName evidence="7">Glutamate-1-semialdehyde aminotransferase</fullName>
        <shortName evidence="7">GSA-AT</shortName>
    </alternativeName>
</protein>
<comment type="catalytic activity">
    <reaction evidence="7">
        <text>(S)-4-amino-5-oxopentanoate = 5-aminolevulinate</text>
        <dbReference type="Rhea" id="RHEA:14265"/>
        <dbReference type="ChEBI" id="CHEBI:57501"/>
        <dbReference type="ChEBI" id="CHEBI:356416"/>
        <dbReference type="EC" id="5.4.3.8"/>
    </reaction>
</comment>
<dbReference type="FunFam" id="3.40.640.10:FF:000021">
    <property type="entry name" value="Glutamate-1-semialdehyde 2,1-aminomutase"/>
    <property type="match status" value="1"/>
</dbReference>
<sequence length="433" mass="46787">MNLTRSKQLFERAQQLIPGGVNSPVRAFRHVGGIPPFMASAKGAYLYDVDGNRYIDYVNSWGPMILGHAYEPVVRALQEQVPHATSFGAPTELEVLMAEQIIRMVQRLDQVRMVNSGTEACMTAIRLARGYTGKNKIIKFEGCYHGHADSFLVSAGSGVATLDIQQVPGVPAAVAQDTLVAPYNNLQAVDALIEAHPGEIAAIIVEPVAGNMGCVPPLPGFLEGLQQRCKERGIVFILDEVMTGFRIAPGGAQEKFNLDADLITFGKIIGGGLPVGAVGGKKQIMSHLAPAGEVYQAGTLSGNPLAMIAGYTLLRELDLNRHIYESLEQKTQKLADGLNTVFGKAGVVHQIPHVGSMLSVFFTEYPVNDFAAAKAASNELFRQFFHAMLNRGIYLPPSPFESWFVCDALSDADIAQTLQAAEESILEILPVLR</sequence>
<evidence type="ECO:0000313" key="8">
    <source>
        <dbReference type="EMBL" id="PJJ75690.1"/>
    </source>
</evidence>
<dbReference type="InterPro" id="IPR005814">
    <property type="entry name" value="Aminotrans_3"/>
</dbReference>
<dbReference type="GO" id="GO:0006782">
    <property type="term" value="P:protoporphyrinogen IX biosynthetic process"/>
    <property type="evidence" value="ECO:0007669"/>
    <property type="project" value="UniProtKB-UniRule"/>
</dbReference>
<dbReference type="InterPro" id="IPR015424">
    <property type="entry name" value="PyrdxlP-dep_Trfase"/>
</dbReference>
<dbReference type="GO" id="GO:0030170">
    <property type="term" value="F:pyridoxal phosphate binding"/>
    <property type="evidence" value="ECO:0007669"/>
    <property type="project" value="InterPro"/>
</dbReference>
<dbReference type="Pfam" id="PF00202">
    <property type="entry name" value="Aminotran_3"/>
    <property type="match status" value="1"/>
</dbReference>
<dbReference type="Gene3D" id="3.90.1150.10">
    <property type="entry name" value="Aspartate Aminotransferase, domain 1"/>
    <property type="match status" value="1"/>
</dbReference>
<dbReference type="OrthoDB" id="9807885at2"/>
<dbReference type="RefSeq" id="WP_100314269.1">
    <property type="nucleotide sequence ID" value="NZ_PGFG01000001.1"/>
</dbReference>
<dbReference type="EC" id="5.4.3.8" evidence="7"/>
<dbReference type="GO" id="GO:0008483">
    <property type="term" value="F:transaminase activity"/>
    <property type="evidence" value="ECO:0007669"/>
    <property type="project" value="InterPro"/>
</dbReference>
<keyword evidence="5 7" id="KW-0413">Isomerase</keyword>
<evidence type="ECO:0000256" key="7">
    <source>
        <dbReference type="HAMAP-Rule" id="MF_00375"/>
    </source>
</evidence>
<keyword evidence="9" id="KW-1185">Reference proteome</keyword>
<dbReference type="GO" id="GO:0005737">
    <property type="term" value="C:cytoplasm"/>
    <property type="evidence" value="ECO:0007669"/>
    <property type="project" value="UniProtKB-SubCell"/>
</dbReference>
<organism evidence="8 9">
    <name type="scientific">Thermoflavifilum aggregans</name>
    <dbReference type="NCBI Taxonomy" id="454188"/>
    <lineage>
        <taxon>Bacteria</taxon>
        <taxon>Pseudomonadati</taxon>
        <taxon>Bacteroidota</taxon>
        <taxon>Chitinophagia</taxon>
        <taxon>Chitinophagales</taxon>
        <taxon>Chitinophagaceae</taxon>
        <taxon>Thermoflavifilum</taxon>
    </lineage>
</organism>
<dbReference type="CDD" id="cd00610">
    <property type="entry name" value="OAT_like"/>
    <property type="match status" value="1"/>
</dbReference>
<dbReference type="Gene3D" id="3.40.640.10">
    <property type="entry name" value="Type I PLP-dependent aspartate aminotransferase-like (Major domain)"/>
    <property type="match status" value="1"/>
</dbReference>
<dbReference type="NCBIfam" id="TIGR00713">
    <property type="entry name" value="hemL"/>
    <property type="match status" value="1"/>
</dbReference>
<dbReference type="InterPro" id="IPR049704">
    <property type="entry name" value="Aminotrans_3_PPA_site"/>
</dbReference>
<dbReference type="PANTHER" id="PTHR43713">
    <property type="entry name" value="GLUTAMATE-1-SEMIALDEHYDE 2,1-AMINOMUTASE"/>
    <property type="match status" value="1"/>
</dbReference>
<feature type="modified residue" description="N6-(pyridoxal phosphate)lysine" evidence="7">
    <location>
        <position position="267"/>
    </location>
</feature>